<keyword evidence="2" id="KW-1185">Reference proteome</keyword>
<proteinExistence type="predicted"/>
<comment type="caution">
    <text evidence="1">The sequence shown here is derived from an EMBL/GenBank/DDBJ whole genome shotgun (WGS) entry which is preliminary data.</text>
</comment>
<evidence type="ECO:0000313" key="2">
    <source>
        <dbReference type="Proteomes" id="UP001500359"/>
    </source>
</evidence>
<evidence type="ECO:0000313" key="1">
    <source>
        <dbReference type="EMBL" id="GAA0858875.1"/>
    </source>
</evidence>
<accession>A0ABP3WZG6</accession>
<protein>
    <submittedName>
        <fullName evidence="1">Uncharacterized protein</fullName>
    </submittedName>
</protein>
<name>A0ABP3WZG6_9ALTE</name>
<dbReference type="EMBL" id="BAAAFD010000010">
    <property type="protein sequence ID" value="GAA0858875.1"/>
    <property type="molecule type" value="Genomic_DNA"/>
</dbReference>
<reference evidence="2" key="1">
    <citation type="journal article" date="2019" name="Int. J. Syst. Evol. Microbiol.">
        <title>The Global Catalogue of Microorganisms (GCM) 10K type strain sequencing project: providing services to taxonomists for standard genome sequencing and annotation.</title>
        <authorList>
            <consortium name="The Broad Institute Genomics Platform"/>
            <consortium name="The Broad Institute Genome Sequencing Center for Infectious Disease"/>
            <person name="Wu L."/>
            <person name="Ma J."/>
        </authorList>
    </citation>
    <scope>NUCLEOTIDE SEQUENCE [LARGE SCALE GENOMIC DNA]</scope>
    <source>
        <strain evidence="2">JCM 15896</strain>
    </source>
</reference>
<sequence>MQNENTTIYKYIPQKIWETQSNEMQLKLAAALYIAKLSKLSPEDWPAIFQRQKSTGTPING</sequence>
<dbReference type="Proteomes" id="UP001500359">
    <property type="component" value="Unassembled WGS sequence"/>
</dbReference>
<gene>
    <name evidence="1" type="ORF">GCM10009114_30140</name>
</gene>
<organism evidence="1 2">
    <name type="scientific">Aliiglaciecola litoralis</name>
    <dbReference type="NCBI Taxonomy" id="582857"/>
    <lineage>
        <taxon>Bacteria</taxon>
        <taxon>Pseudomonadati</taxon>
        <taxon>Pseudomonadota</taxon>
        <taxon>Gammaproteobacteria</taxon>
        <taxon>Alteromonadales</taxon>
        <taxon>Alteromonadaceae</taxon>
        <taxon>Aliiglaciecola</taxon>
    </lineage>
</organism>